<dbReference type="EMBL" id="SLZQ01000013">
    <property type="protein sequence ID" value="TCS34368.1"/>
    <property type="molecule type" value="Genomic_DNA"/>
</dbReference>
<keyword evidence="5" id="KW-0862">Zinc</keyword>
<feature type="domain" description="Metallo-beta-lactamase" evidence="6">
    <location>
        <begin position="32"/>
        <end position="238"/>
    </location>
</feature>
<dbReference type="InterPro" id="IPR036866">
    <property type="entry name" value="RibonucZ/Hydroxyglut_hydro"/>
</dbReference>
<dbReference type="SMART" id="SM00849">
    <property type="entry name" value="Lactamase_B"/>
    <property type="match status" value="1"/>
</dbReference>
<dbReference type="GO" id="GO:0046872">
    <property type="term" value="F:metal ion binding"/>
    <property type="evidence" value="ECO:0007669"/>
    <property type="project" value="UniProtKB-KW"/>
</dbReference>
<keyword evidence="3" id="KW-0479">Metal-binding</keyword>
<dbReference type="CDD" id="cd07729">
    <property type="entry name" value="AHL_lactonase_MBL-fold"/>
    <property type="match status" value="1"/>
</dbReference>
<dbReference type="PANTHER" id="PTHR42978:SF2">
    <property type="entry name" value="102 KBASES UNSTABLE REGION: FROM 1 TO 119443"/>
    <property type="match status" value="1"/>
</dbReference>
<dbReference type="AlphaFoldDB" id="A0A4R3HQA5"/>
<comment type="cofactor">
    <cofactor evidence="1">
        <name>Zn(2+)</name>
        <dbReference type="ChEBI" id="CHEBI:29105"/>
    </cofactor>
</comment>
<keyword evidence="8" id="KW-1185">Reference proteome</keyword>
<dbReference type="Gene3D" id="3.60.15.10">
    <property type="entry name" value="Ribonuclease Z/Hydroxyacylglutathione hydrolase-like"/>
    <property type="match status" value="1"/>
</dbReference>
<sequence>MMKMHVLSGGRLRMKKSVYVPEADRAELVELPVSCYLLRHPQGNVLFDTGCHPSTAHDAEGRWGAMARAMAPISGPKDNVVDQLAAIGVTPDDIDVVVNSHFHSDHCGCNEFFKKATVICHARELEAARREDAEKMGFLPVDWKQPMPMETIDGERDLFNDGRVVLVPVPGHTAGMTAALVSLDKSGAFLLASDSVAMRTNLERDFHPRNTWNVEQSAKSMEEIRRIEAGGATVLFGHDDEQWQTLKKGAEFYD</sequence>
<dbReference type="InterPro" id="IPR051013">
    <property type="entry name" value="MBL_superfamily_lactonases"/>
</dbReference>
<evidence type="ECO:0000256" key="5">
    <source>
        <dbReference type="ARBA" id="ARBA00022833"/>
    </source>
</evidence>
<dbReference type="Proteomes" id="UP000295382">
    <property type="component" value="Unassembled WGS sequence"/>
</dbReference>
<evidence type="ECO:0000256" key="1">
    <source>
        <dbReference type="ARBA" id="ARBA00001947"/>
    </source>
</evidence>
<gene>
    <name evidence="7" type="ORF">EDC30_11364</name>
</gene>
<evidence type="ECO:0000259" key="6">
    <source>
        <dbReference type="SMART" id="SM00849"/>
    </source>
</evidence>
<evidence type="ECO:0000313" key="7">
    <source>
        <dbReference type="EMBL" id="TCS34368.1"/>
    </source>
</evidence>
<accession>A0A4R3HQA5</accession>
<reference evidence="7 8" key="1">
    <citation type="submission" date="2019-03" db="EMBL/GenBank/DDBJ databases">
        <title>Genomic Encyclopedia of Type Strains, Phase IV (KMG-IV): sequencing the most valuable type-strain genomes for metagenomic binning, comparative biology and taxonomic classification.</title>
        <authorList>
            <person name="Goeker M."/>
        </authorList>
    </citation>
    <scope>NUCLEOTIDE SEQUENCE [LARGE SCALE GENOMIC DNA]</scope>
    <source>
        <strain evidence="7 8">DSM 7445</strain>
    </source>
</reference>
<proteinExistence type="inferred from homology"/>
<evidence type="ECO:0000256" key="3">
    <source>
        <dbReference type="ARBA" id="ARBA00022723"/>
    </source>
</evidence>
<comment type="similarity">
    <text evidence="2">Belongs to the metallo-beta-lactamase superfamily.</text>
</comment>
<dbReference type="SUPFAM" id="SSF56281">
    <property type="entry name" value="Metallo-hydrolase/oxidoreductase"/>
    <property type="match status" value="1"/>
</dbReference>
<dbReference type="GO" id="GO:0016787">
    <property type="term" value="F:hydrolase activity"/>
    <property type="evidence" value="ECO:0007669"/>
    <property type="project" value="UniProtKB-KW"/>
</dbReference>
<evidence type="ECO:0000256" key="4">
    <source>
        <dbReference type="ARBA" id="ARBA00022801"/>
    </source>
</evidence>
<evidence type="ECO:0000256" key="2">
    <source>
        <dbReference type="ARBA" id="ARBA00007749"/>
    </source>
</evidence>
<comment type="caution">
    <text evidence="7">The sequence shown here is derived from an EMBL/GenBank/DDBJ whole genome shotgun (WGS) entry which is preliminary data.</text>
</comment>
<dbReference type="RefSeq" id="WP_243656827.1">
    <property type="nucleotide sequence ID" value="NZ_SLZQ01000013.1"/>
</dbReference>
<organism evidence="7 8">
    <name type="scientific">Paucimonas lemoignei</name>
    <name type="common">Pseudomonas lemoignei</name>
    <dbReference type="NCBI Taxonomy" id="29443"/>
    <lineage>
        <taxon>Bacteria</taxon>
        <taxon>Pseudomonadati</taxon>
        <taxon>Pseudomonadota</taxon>
        <taxon>Betaproteobacteria</taxon>
        <taxon>Burkholderiales</taxon>
        <taxon>Burkholderiaceae</taxon>
        <taxon>Paucimonas</taxon>
    </lineage>
</organism>
<dbReference type="InterPro" id="IPR001279">
    <property type="entry name" value="Metallo-B-lactamas"/>
</dbReference>
<evidence type="ECO:0000313" key="8">
    <source>
        <dbReference type="Proteomes" id="UP000295382"/>
    </source>
</evidence>
<keyword evidence="4 7" id="KW-0378">Hydrolase</keyword>
<protein>
    <submittedName>
        <fullName evidence="7">Glyoxylase-like metal-dependent hydrolase (Beta-lactamase superfamily II)</fullName>
    </submittedName>
</protein>
<dbReference type="Pfam" id="PF00753">
    <property type="entry name" value="Lactamase_B"/>
    <property type="match status" value="1"/>
</dbReference>
<dbReference type="PANTHER" id="PTHR42978">
    <property type="entry name" value="QUORUM-QUENCHING LACTONASE YTNP-RELATED-RELATED"/>
    <property type="match status" value="1"/>
</dbReference>
<name>A0A4R3HQA5_PAULE</name>